<evidence type="ECO:0000313" key="2">
    <source>
        <dbReference type="Proteomes" id="UP000655759"/>
    </source>
</evidence>
<sequence>MSKPTSKVTLHHSAKNNVYPNELDIDQLDAYSELYLFDNLQEAKLCATNTGGQIYTQVDGDPNILYSKGIHLVNRTGIYAVIKSDR</sequence>
<dbReference type="Proteomes" id="UP000655759">
    <property type="component" value="Unassembled WGS sequence"/>
</dbReference>
<accession>A0A812F6M5</accession>
<proteinExistence type="predicted"/>
<gene>
    <name evidence="1" type="ORF">NUZ5A_51263</name>
</gene>
<comment type="caution">
    <text evidence="1">The sequence shown here is derived from an EMBL/GenBank/DDBJ whole genome shotgun (WGS) entry which is preliminary data.</text>
</comment>
<reference evidence="1" key="1">
    <citation type="submission" date="2021-02" db="EMBL/GenBank/DDBJ databases">
        <authorList>
            <person name="Han P."/>
        </authorList>
    </citation>
    <scope>NUCLEOTIDE SEQUENCE</scope>
    <source>
        <strain evidence="1">Candidatus Nitrosotenuis uzonensis 5A</strain>
    </source>
</reference>
<protein>
    <submittedName>
        <fullName evidence="1">Uncharacterized protein</fullName>
    </submittedName>
</protein>
<organism evidence="1 2">
    <name type="scientific">Candidatus Nitrosotenuis uzonensis</name>
    <dbReference type="NCBI Taxonomy" id="1407055"/>
    <lineage>
        <taxon>Archaea</taxon>
        <taxon>Nitrososphaerota</taxon>
        <taxon>Candidatus Nitrosotenuis</taxon>
    </lineage>
</organism>
<dbReference type="EMBL" id="CAJNAQ010000005">
    <property type="protein sequence ID" value="CAE6502305.1"/>
    <property type="molecule type" value="Genomic_DNA"/>
</dbReference>
<name>A0A812F6M5_9ARCH</name>
<dbReference type="AlphaFoldDB" id="A0A812F6M5"/>
<evidence type="ECO:0000313" key="1">
    <source>
        <dbReference type="EMBL" id="CAE6502305.1"/>
    </source>
</evidence>